<dbReference type="Pfam" id="PF09603">
    <property type="entry name" value="Fib_succ_major"/>
    <property type="match status" value="1"/>
</dbReference>
<dbReference type="InterPro" id="IPR011871">
    <property type="entry name" value="Fib_succ_major"/>
</dbReference>
<gene>
    <name evidence="2" type="ORF">VAMP_114n111</name>
</gene>
<dbReference type="Proteomes" id="UP000680365">
    <property type="component" value="Unassembled WGS sequence"/>
</dbReference>
<reference evidence="2 3" key="1">
    <citation type="journal article" date="2021" name="Nat. Commun.">
        <title>Reductive evolution and unique predatory mode in the CPR bacterium Vampirococcus lugosii.</title>
        <authorList>
            <person name="Moreira D."/>
            <person name="Zivanovic Y."/>
            <person name="Lopez-Archilla A.I."/>
            <person name="Iniesto M."/>
            <person name="Lopez-Garcia P."/>
        </authorList>
    </citation>
    <scope>NUCLEOTIDE SEQUENCE [LARGE SCALE GENOMIC DNA]</scope>
    <source>
        <strain evidence="2">Chiprana</strain>
    </source>
</reference>
<feature type="non-terminal residue" evidence="2">
    <location>
        <position position="1"/>
    </location>
</feature>
<dbReference type="NCBIfam" id="TIGR02145">
    <property type="entry name" value="Fib_succ_major"/>
    <property type="match status" value="1"/>
</dbReference>
<feature type="domain" description="Fibrobacter succinogenes major paralogous" evidence="1">
    <location>
        <begin position="82"/>
        <end position="230"/>
    </location>
</feature>
<accession>A0ABS5QLT7</accession>
<comment type="caution">
    <text evidence="2">The sequence shown here is derived from an EMBL/GenBank/DDBJ whole genome shotgun (WGS) entry which is preliminary data.</text>
</comment>
<protein>
    <recommendedName>
        <fullName evidence="1">Fibrobacter succinogenes major paralogous domain-containing protein</fullName>
    </recommendedName>
</protein>
<evidence type="ECO:0000313" key="3">
    <source>
        <dbReference type="Proteomes" id="UP000680365"/>
    </source>
</evidence>
<dbReference type="EMBL" id="JAEDAM010000041">
    <property type="protein sequence ID" value="MBS8122103.1"/>
    <property type="molecule type" value="Genomic_DNA"/>
</dbReference>
<evidence type="ECO:0000313" key="2">
    <source>
        <dbReference type="EMBL" id="MBS8122103.1"/>
    </source>
</evidence>
<evidence type="ECO:0000259" key="1">
    <source>
        <dbReference type="Pfam" id="PF09603"/>
    </source>
</evidence>
<sequence>GSSFIVLGDNSEIVKKQDGTSLSGDSLDEVFSGVNEYVEQQGSTGASDGGGGSTWTCGDVVSTNDGSESYTTKSMPDGNCWTSTNMKHTPSAGNSWCYDDDISNCNTYGRLYDWDAAMTVCEELGAGWSLPSDAQWQALEIGLGCTDSENINWRCDGLGWNASGPNSKMGGLISSLPGYRITFGSFYSLGIYSYWWSSTESGSTVWSRHLLSSFVTVNRSTYSKVLGFSVVCALEL</sequence>
<name>A0ABS5QLT7_9BACT</name>
<keyword evidence="3" id="KW-1185">Reference proteome</keyword>
<organism evidence="2 3">
    <name type="scientific">Candidatus Vampirococcus lugosii</name>
    <dbReference type="NCBI Taxonomy" id="2789015"/>
    <lineage>
        <taxon>Bacteria</taxon>
        <taxon>Candidatus Absconditibacteriota</taxon>
        <taxon>Vampirococcus</taxon>
    </lineage>
</organism>
<proteinExistence type="predicted"/>
<dbReference type="RefSeq" id="WP_275052395.1">
    <property type="nucleotide sequence ID" value="NZ_JAEDAM010000041.1"/>
</dbReference>